<dbReference type="InterPro" id="IPR021457">
    <property type="entry name" value="DUF3108"/>
</dbReference>
<organism evidence="1 2">
    <name type="scientific">Fulvivirga imtechensis AK7</name>
    <dbReference type="NCBI Taxonomy" id="1237149"/>
    <lineage>
        <taxon>Bacteria</taxon>
        <taxon>Pseudomonadati</taxon>
        <taxon>Bacteroidota</taxon>
        <taxon>Cytophagia</taxon>
        <taxon>Cytophagales</taxon>
        <taxon>Fulvivirgaceae</taxon>
        <taxon>Fulvivirga</taxon>
    </lineage>
</organism>
<evidence type="ECO:0000313" key="2">
    <source>
        <dbReference type="Proteomes" id="UP000011135"/>
    </source>
</evidence>
<dbReference type="eggNOG" id="ENOG502ZB4S">
    <property type="taxonomic scope" value="Bacteria"/>
</dbReference>
<dbReference type="Proteomes" id="UP000011135">
    <property type="component" value="Unassembled WGS sequence"/>
</dbReference>
<dbReference type="EMBL" id="AMZN01000092">
    <property type="protein sequence ID" value="ELR68802.1"/>
    <property type="molecule type" value="Genomic_DNA"/>
</dbReference>
<sequence length="281" mass="32374">MSGYLKLFIPMKKLLPLFIILILLSSFTSGDSDVYPVVPHDSFVRGERLEYKVSFGIFAIGSAEMIIRDNFYRINHRDCYKIDVYGKTTGMVDWIAKVDDHWGAYVDSAALVPHISYRNIKEGNYRKNEIIRFDHRTNLIEAKVIDKKTGDFKEPNYYAAPENIRDMLAGYLYLRTIDFSKMKKGEVFTVKGFFEDTFYELDVKYRGKDKIKTKAGKFHAIKLAPIMPNNELFDGEDSIIAWISDDKNKIPLKVEAKMFIGSTSVELSGYHNVKNEVSIIK</sequence>
<accession>L8JN66</accession>
<comment type="caution">
    <text evidence="1">The sequence shown here is derived from an EMBL/GenBank/DDBJ whole genome shotgun (WGS) entry which is preliminary data.</text>
</comment>
<protein>
    <recommendedName>
        <fullName evidence="3">ATP-dependent exoDNAse (Exonuclease V) alpha subunit-helicase superfamily I member</fullName>
    </recommendedName>
</protein>
<dbReference type="AlphaFoldDB" id="L8JN66"/>
<dbReference type="STRING" id="1237149.C900_05815"/>
<reference evidence="1 2" key="1">
    <citation type="submission" date="2012-12" db="EMBL/GenBank/DDBJ databases">
        <title>Genome assembly of Fulvivirga imtechensis AK7.</title>
        <authorList>
            <person name="Nupur N."/>
            <person name="Khatri I."/>
            <person name="Kumar R."/>
            <person name="Subramanian S."/>
            <person name="Pinnaka A."/>
        </authorList>
    </citation>
    <scope>NUCLEOTIDE SEQUENCE [LARGE SCALE GENOMIC DNA]</scope>
    <source>
        <strain evidence="1 2">AK7</strain>
    </source>
</reference>
<dbReference type="Pfam" id="PF11306">
    <property type="entry name" value="DUF3108"/>
    <property type="match status" value="1"/>
</dbReference>
<keyword evidence="2" id="KW-1185">Reference proteome</keyword>
<gene>
    <name evidence="1" type="ORF">C900_05815</name>
</gene>
<proteinExistence type="predicted"/>
<evidence type="ECO:0000313" key="1">
    <source>
        <dbReference type="EMBL" id="ELR68802.1"/>
    </source>
</evidence>
<name>L8JN66_9BACT</name>
<evidence type="ECO:0008006" key="3">
    <source>
        <dbReference type="Google" id="ProtNLM"/>
    </source>
</evidence>